<evidence type="ECO:0000313" key="2">
    <source>
        <dbReference type="Proteomes" id="UP000219439"/>
    </source>
</evidence>
<accession>A0A285PJ38</accession>
<proteinExistence type="predicted"/>
<gene>
    <name evidence="1" type="ORF">SAMN06265368_4860</name>
</gene>
<organism evidence="1 2">
    <name type="scientific">Cohaesibacter gelatinilyticus</name>
    <dbReference type="NCBI Taxonomy" id="372072"/>
    <lineage>
        <taxon>Bacteria</taxon>
        <taxon>Pseudomonadati</taxon>
        <taxon>Pseudomonadota</taxon>
        <taxon>Alphaproteobacteria</taxon>
        <taxon>Hyphomicrobiales</taxon>
        <taxon>Cohaesibacteraceae</taxon>
    </lineage>
</organism>
<protein>
    <submittedName>
        <fullName evidence="1">Uncharacterized protein</fullName>
    </submittedName>
</protein>
<sequence length="145" mass="15113">MPVTPVIFDCFYENAYNGVHDFDTHTFKCAFTNTTPTAASDAQLTDITEITAGNGYAAGGVTLDNVSVTRTGSTAKVTIDDEVITASGGSIGPFEHFVIYNDTATGDPLVCYITRAEGTTTLSDGESITLDFNATNGVITHGAAA</sequence>
<dbReference type="OrthoDB" id="8100555at2"/>
<dbReference type="AlphaFoldDB" id="A0A285PJ38"/>
<evidence type="ECO:0000313" key="1">
    <source>
        <dbReference type="EMBL" id="SNZ21735.1"/>
    </source>
</evidence>
<keyword evidence="2" id="KW-1185">Reference proteome</keyword>
<dbReference type="EMBL" id="OBEL01000011">
    <property type="protein sequence ID" value="SNZ21735.1"/>
    <property type="molecule type" value="Genomic_DNA"/>
</dbReference>
<dbReference type="Proteomes" id="UP000219439">
    <property type="component" value="Unassembled WGS sequence"/>
</dbReference>
<name>A0A285PJ38_9HYPH</name>
<reference evidence="1 2" key="1">
    <citation type="submission" date="2017-09" db="EMBL/GenBank/DDBJ databases">
        <authorList>
            <person name="Ehlers B."/>
            <person name="Leendertz F.H."/>
        </authorList>
    </citation>
    <scope>NUCLEOTIDE SEQUENCE [LARGE SCALE GENOMIC DNA]</scope>
    <source>
        <strain evidence="1 2">DSM 18289</strain>
    </source>
</reference>
<dbReference type="RefSeq" id="WP_097156109.1">
    <property type="nucleotide sequence ID" value="NZ_OBEL01000011.1"/>
</dbReference>